<gene>
    <name evidence="2" type="ORF">SAMEA2297795_01772</name>
    <name evidence="1" type="ORF">SAMEA2297796_01655</name>
</gene>
<dbReference type="EMBL" id="FMPI01000011">
    <property type="protein sequence ID" value="SCT05577.1"/>
    <property type="molecule type" value="Genomic_DNA"/>
</dbReference>
<evidence type="ECO:0000313" key="3">
    <source>
        <dbReference type="Proteomes" id="UP000095412"/>
    </source>
</evidence>
<dbReference type="InterPro" id="IPR008585">
    <property type="entry name" value="Gamma_PGA_hydro"/>
</dbReference>
<accession>A0A1D4NG93</accession>
<evidence type="ECO:0000313" key="1">
    <source>
        <dbReference type="EMBL" id="SCT05577.1"/>
    </source>
</evidence>
<dbReference type="EMBL" id="FMPG01000007">
    <property type="protein sequence ID" value="SCT09701.1"/>
    <property type="molecule type" value="Genomic_DNA"/>
</dbReference>
<proteinExistence type="predicted"/>
<evidence type="ECO:0000313" key="2">
    <source>
        <dbReference type="EMBL" id="SCT09701.1"/>
    </source>
</evidence>
<evidence type="ECO:0000313" key="4">
    <source>
        <dbReference type="Proteomes" id="UP000095768"/>
    </source>
</evidence>
<dbReference type="Proteomes" id="UP000095768">
    <property type="component" value="Unassembled WGS sequence"/>
</dbReference>
<organism evidence="2 4">
    <name type="scientific">Staphylococcus caeli</name>
    <dbReference type="NCBI Taxonomy" id="2201815"/>
    <lineage>
        <taxon>Bacteria</taxon>
        <taxon>Bacillati</taxon>
        <taxon>Bacillota</taxon>
        <taxon>Bacilli</taxon>
        <taxon>Bacillales</taxon>
        <taxon>Staphylococcaceae</taxon>
        <taxon>Staphylococcus</taxon>
    </lineage>
</organism>
<dbReference type="AlphaFoldDB" id="A0A1D4NG93"/>
<dbReference type="Gene3D" id="3.40.630.100">
    <property type="entry name" value="Poly-gamma-glutamate hydrolase, zinc-binding motif"/>
    <property type="match status" value="1"/>
</dbReference>
<sequence>MVDHYCSMTELIAQTSANKDWEIISQDNQTTALVTAVHGGAIERGTSEIAQLTSEYDGLSFYTFKGTRKNKNNELHVTSRHFDEPILKSMVKQHAYIISFHGCMGNQAEVYIGGRDMALAKRIQQYLEAIGVTVKPAPAHISGMHADNFVNEGTRLQGVQLELTVALRRKCFKNNKYNLHDRENRENWSQFMFDFTTAINTALQEEMSEK</sequence>
<reference evidence="1 3" key="2">
    <citation type="submission" date="2016-09" db="EMBL/GenBank/DDBJ databases">
        <authorList>
            <consortium name="Pathogen Informatics"/>
            <person name="Sun Q."/>
            <person name="Inoue M."/>
        </authorList>
    </citation>
    <scope>NUCLEOTIDE SEQUENCE [LARGE SCALE GENOMIC DNA]</scope>
    <source>
        <strain evidence="1 3">82C</strain>
    </source>
</reference>
<dbReference type="Pfam" id="PF05908">
    <property type="entry name" value="Gamma_PGA_hydro"/>
    <property type="match status" value="1"/>
</dbReference>
<dbReference type="RefSeq" id="WP_069995798.1">
    <property type="nucleotide sequence ID" value="NZ_FMPG01000007.1"/>
</dbReference>
<protein>
    <submittedName>
        <fullName evidence="2">Phage-related replication protein</fullName>
    </submittedName>
</protein>
<name>A0A1D4NG93_9STAP</name>
<dbReference type="InterPro" id="IPR038128">
    <property type="entry name" value="Gamma_PGA_hydro_sf"/>
</dbReference>
<reference evidence="2 4" key="1">
    <citation type="submission" date="2016-09" db="EMBL/GenBank/DDBJ databases">
        <authorList>
            <consortium name="Pathogen Informatics"/>
        </authorList>
    </citation>
    <scope>NUCLEOTIDE SEQUENCE [LARGE SCALE GENOMIC DNA]</scope>
    <source>
        <strain evidence="2 4">82B</strain>
    </source>
</reference>
<dbReference type="OrthoDB" id="7721587at2"/>
<dbReference type="Proteomes" id="UP000095412">
    <property type="component" value="Unassembled WGS sequence"/>
</dbReference>
<keyword evidence="3" id="KW-1185">Reference proteome</keyword>